<dbReference type="GO" id="GO:0004371">
    <property type="term" value="F:glycerone kinase activity"/>
    <property type="evidence" value="ECO:0007669"/>
    <property type="project" value="InterPro"/>
</dbReference>
<proteinExistence type="predicted"/>
<gene>
    <name evidence="4" type="ORF">DEIPH_ctg011orf0206</name>
</gene>
<dbReference type="Proteomes" id="UP000020492">
    <property type="component" value="Unassembled WGS sequence"/>
</dbReference>
<keyword evidence="2" id="KW-0418">Kinase</keyword>
<protein>
    <recommendedName>
        <fullName evidence="3">DhaL domain-containing protein</fullName>
    </recommendedName>
</protein>
<dbReference type="Gene3D" id="1.25.40.340">
    <property type="match status" value="1"/>
</dbReference>
<evidence type="ECO:0000313" key="5">
    <source>
        <dbReference type="Proteomes" id="UP000020492"/>
    </source>
</evidence>
<sequence>MPVTADDLRHFLRVFQEKIQAQAPYLTELDAAIGDADHGSGIERGVNAVVAALPAQGDPSAVLKSAAMSFIGKVGGASGPLYGTAFLRASAALAGKPELGREDLRDALEAGYRGLIERGKAEAGDKTMLDAWRPALDALERGETLRQAAQAAAAGAEATTTLIARKGRASYLGERSLGHIDPGAASSALLWQSLAEALSGPLGEDT</sequence>
<evidence type="ECO:0000256" key="1">
    <source>
        <dbReference type="ARBA" id="ARBA00022679"/>
    </source>
</evidence>
<evidence type="ECO:0000259" key="3">
    <source>
        <dbReference type="PROSITE" id="PS51480"/>
    </source>
</evidence>
<dbReference type="GO" id="GO:0019563">
    <property type="term" value="P:glycerol catabolic process"/>
    <property type="evidence" value="ECO:0007669"/>
    <property type="project" value="TreeGrafter"/>
</dbReference>
<keyword evidence="5" id="KW-1185">Reference proteome</keyword>
<dbReference type="Pfam" id="PF02734">
    <property type="entry name" value="Dak2"/>
    <property type="match status" value="1"/>
</dbReference>
<organism evidence="4 5">
    <name type="scientific">Deinococcus phoenicis</name>
    <dbReference type="NCBI Taxonomy" id="1476583"/>
    <lineage>
        <taxon>Bacteria</taxon>
        <taxon>Thermotogati</taxon>
        <taxon>Deinococcota</taxon>
        <taxon>Deinococci</taxon>
        <taxon>Deinococcales</taxon>
        <taxon>Deinococcaceae</taxon>
        <taxon>Deinococcus</taxon>
    </lineage>
</organism>
<evidence type="ECO:0000256" key="2">
    <source>
        <dbReference type="ARBA" id="ARBA00022777"/>
    </source>
</evidence>
<keyword evidence="1" id="KW-0808">Transferase</keyword>
<dbReference type="PANTHER" id="PTHR28629:SF4">
    <property type="entry name" value="TRIOKINASE_FMN CYCLASE"/>
    <property type="match status" value="1"/>
</dbReference>
<evidence type="ECO:0000313" key="4">
    <source>
        <dbReference type="EMBL" id="EYB69213.1"/>
    </source>
</evidence>
<dbReference type="PANTHER" id="PTHR28629">
    <property type="entry name" value="TRIOKINASE/FMN CYCLASE"/>
    <property type="match status" value="1"/>
</dbReference>
<dbReference type="SMART" id="SM01120">
    <property type="entry name" value="Dak2"/>
    <property type="match status" value="1"/>
</dbReference>
<dbReference type="InterPro" id="IPR012737">
    <property type="entry name" value="DhaK_L_YcgS"/>
</dbReference>
<dbReference type="AlphaFoldDB" id="A0A016QT26"/>
<dbReference type="NCBIfam" id="TIGR02365">
    <property type="entry name" value="dha_L_ycgS"/>
    <property type="match status" value="1"/>
</dbReference>
<dbReference type="InterPro" id="IPR004007">
    <property type="entry name" value="DhaL_dom"/>
</dbReference>
<comment type="caution">
    <text evidence="4">The sequence shown here is derived from an EMBL/GenBank/DDBJ whole genome shotgun (WGS) entry which is preliminary data.</text>
</comment>
<dbReference type="GO" id="GO:0005829">
    <property type="term" value="C:cytosol"/>
    <property type="evidence" value="ECO:0007669"/>
    <property type="project" value="TreeGrafter"/>
</dbReference>
<dbReference type="FunFam" id="1.25.40.340:FF:000002">
    <property type="entry name" value="Dihydroxyacetone kinase, L subunit"/>
    <property type="match status" value="1"/>
</dbReference>
<dbReference type="RefSeq" id="WP_034354134.1">
    <property type="nucleotide sequence ID" value="NZ_JHAC01000011.1"/>
</dbReference>
<dbReference type="PATRIC" id="fig|1476583.3.peg.814"/>
<dbReference type="EMBL" id="JHAC01000011">
    <property type="protein sequence ID" value="EYB69213.1"/>
    <property type="molecule type" value="Genomic_DNA"/>
</dbReference>
<dbReference type="STRING" id="1476583.DEIPH_ctg011orf0206"/>
<dbReference type="eggNOG" id="COG1461">
    <property type="taxonomic scope" value="Bacteria"/>
</dbReference>
<dbReference type="InterPro" id="IPR050861">
    <property type="entry name" value="Dihydroxyacetone_Kinase"/>
</dbReference>
<dbReference type="InterPro" id="IPR036117">
    <property type="entry name" value="DhaL_dom_sf"/>
</dbReference>
<reference evidence="4 5" key="1">
    <citation type="submission" date="2014-03" db="EMBL/GenBank/DDBJ databases">
        <title>Draft genome sequence of Deinococcus phoenicis 1P10ME.</title>
        <authorList>
            <person name="Stepanov V.G."/>
            <person name="Vaishampayan P."/>
            <person name="Venkateswaran K."/>
            <person name="Fox G.E."/>
        </authorList>
    </citation>
    <scope>NUCLEOTIDE SEQUENCE [LARGE SCALE GENOMIC DNA]</scope>
    <source>
        <strain evidence="4 5">1P10ME</strain>
    </source>
</reference>
<dbReference type="SUPFAM" id="SSF101473">
    <property type="entry name" value="DhaL-like"/>
    <property type="match status" value="1"/>
</dbReference>
<accession>A0A016QT26</accession>
<feature type="domain" description="DhaL" evidence="3">
    <location>
        <begin position="6"/>
        <end position="196"/>
    </location>
</feature>
<name>A0A016QT26_9DEIO</name>
<dbReference type="OrthoDB" id="9800291at2"/>
<dbReference type="PROSITE" id="PS51480">
    <property type="entry name" value="DHAL"/>
    <property type="match status" value="1"/>
</dbReference>